<proteinExistence type="inferred from homology"/>
<dbReference type="AlphaFoldDB" id="A0A8S0WFI0"/>
<dbReference type="GO" id="GO:0006679">
    <property type="term" value="P:glucosylceramide biosynthetic process"/>
    <property type="evidence" value="ECO:0007669"/>
    <property type="project" value="TreeGrafter"/>
</dbReference>
<feature type="transmembrane region" description="Helical" evidence="15">
    <location>
        <begin position="392"/>
        <end position="415"/>
    </location>
</feature>
<keyword evidence="7" id="KW-0328">Glycosyltransferase</keyword>
<evidence type="ECO:0000256" key="12">
    <source>
        <dbReference type="ARBA" id="ARBA00031017"/>
    </source>
</evidence>
<comment type="subcellular location">
    <subcellularLocation>
        <location evidence="1">Membrane</location>
        <topology evidence="1">Multi-pass membrane protein</topology>
    </subcellularLocation>
</comment>
<evidence type="ECO:0000256" key="11">
    <source>
        <dbReference type="ARBA" id="ARBA00023136"/>
    </source>
</evidence>
<dbReference type="PANTHER" id="PTHR12726:SF0">
    <property type="entry name" value="CERAMIDE GLUCOSYLTRANSFERASE"/>
    <property type="match status" value="1"/>
</dbReference>
<evidence type="ECO:0000256" key="13">
    <source>
        <dbReference type="ARBA" id="ARBA00031543"/>
    </source>
</evidence>
<dbReference type="GO" id="GO:0008120">
    <property type="term" value="F:ceramide glucosyltransferase activity"/>
    <property type="evidence" value="ECO:0007669"/>
    <property type="project" value="UniProtKB-EC"/>
</dbReference>
<keyword evidence="8" id="KW-0808">Transferase</keyword>
<evidence type="ECO:0000256" key="5">
    <source>
        <dbReference type="ARBA" id="ARBA00012699"/>
    </source>
</evidence>
<keyword evidence="9 15" id="KW-0812">Transmembrane</keyword>
<dbReference type="CDD" id="cd02520">
    <property type="entry name" value="Glucosylceramide_synthase"/>
    <property type="match status" value="1"/>
</dbReference>
<keyword evidence="11 15" id="KW-0472">Membrane</keyword>
<comment type="pathway">
    <text evidence="2">Lipid metabolism; sphingolipid metabolism.</text>
</comment>
<comment type="pathway">
    <text evidence="3">Sphingolipid metabolism.</text>
</comment>
<evidence type="ECO:0000256" key="2">
    <source>
        <dbReference type="ARBA" id="ARBA00004760"/>
    </source>
</evidence>
<dbReference type="InterPro" id="IPR029044">
    <property type="entry name" value="Nucleotide-diphossugar_trans"/>
</dbReference>
<feature type="transmembrane region" description="Helical" evidence="15">
    <location>
        <begin position="361"/>
        <end position="380"/>
    </location>
</feature>
<dbReference type="EMBL" id="CACVBS010000065">
    <property type="protein sequence ID" value="CAA7268020.1"/>
    <property type="molecule type" value="Genomic_DNA"/>
</dbReference>
<evidence type="ECO:0000256" key="4">
    <source>
        <dbReference type="ARBA" id="ARBA00006739"/>
    </source>
</evidence>
<evidence type="ECO:0000256" key="1">
    <source>
        <dbReference type="ARBA" id="ARBA00004141"/>
    </source>
</evidence>
<keyword evidence="10 15" id="KW-1133">Transmembrane helix</keyword>
<evidence type="ECO:0000256" key="15">
    <source>
        <dbReference type="SAM" id="Phobius"/>
    </source>
</evidence>
<evidence type="ECO:0000256" key="10">
    <source>
        <dbReference type="ARBA" id="ARBA00022989"/>
    </source>
</evidence>
<comment type="similarity">
    <text evidence="4">Belongs to the glycosyltransferase 2 family.</text>
</comment>
<feature type="transmembrane region" description="Helical" evidence="15">
    <location>
        <begin position="20"/>
        <end position="47"/>
    </location>
</feature>
<dbReference type="PANTHER" id="PTHR12726">
    <property type="entry name" value="CERAMIDE GLUCOSYLTRANSFERASE"/>
    <property type="match status" value="1"/>
</dbReference>
<dbReference type="Proteomes" id="UP000467700">
    <property type="component" value="Unassembled WGS sequence"/>
</dbReference>
<feature type="transmembrane region" description="Helical" evidence="15">
    <location>
        <begin position="328"/>
        <end position="349"/>
    </location>
</feature>
<dbReference type="Pfam" id="PF13506">
    <property type="entry name" value="Glyco_transf_21"/>
    <property type="match status" value="1"/>
</dbReference>
<accession>A0A8S0WFI0</accession>
<dbReference type="SUPFAM" id="SSF53448">
    <property type="entry name" value="Nucleotide-diphospho-sugar transferases"/>
    <property type="match status" value="1"/>
</dbReference>
<protein>
    <recommendedName>
        <fullName evidence="6">Ceramide glucosyltransferase</fullName>
        <ecNumber evidence="5">2.4.1.80</ecNumber>
    </recommendedName>
    <alternativeName>
        <fullName evidence="13">Glucosylceramide synthase</fullName>
    </alternativeName>
    <alternativeName>
        <fullName evidence="14">UDP-glucose ceramide glucosyltransferase</fullName>
    </alternativeName>
    <alternativeName>
        <fullName evidence="12">UDP-glucose:N-acylsphingosine D-glucosyltransferase</fullName>
    </alternativeName>
</protein>
<dbReference type="InterPro" id="IPR025993">
    <property type="entry name" value="Ceramide_glucosylTrfase"/>
</dbReference>
<sequence>MNITQPLDSPTLSQAFNRQAMTYVFAVVGLIWYCFMCAISILGLVAARRRYRSCPASPRRTADSAPGVSILRPLKGLDTNLYENLESTFKQEYPNYEIIFSVADENDQALTVVRALKSKYPDVKASVIIGEEVVGVNPKVNNLMRPVRAAANDILWVIDSGVIVDPGTLARSVDVLTGLPTSRSNKTISLVHHVPFALIDEDKIGSRLEAAFLNTNHAKMYIAINTVGVESCVVGKSNLYRRSDLERVNGSLIPVRSQIASTHEPVVYGLAAFGKFLAEDNMIASALWHELGLRHDLSSDVACNVVGNMSFLDYVWRRMRWIRVRKRMVLAATLAEPFTESLVVCVLGSLSCRTIFGFPPWIFALLHYTLWLSIDLDVYTSIGGNKINSQGMFGFILAWVGREVLALPIYLFAIFGDEIIWRGQRYQVLHNGEARLCTDQKGSRPWFSFRRIGQYHQI</sequence>
<organism evidence="16 17">
    <name type="scientific">Cyclocybe aegerita</name>
    <name type="common">Black poplar mushroom</name>
    <name type="synonym">Agrocybe aegerita</name>
    <dbReference type="NCBI Taxonomy" id="1973307"/>
    <lineage>
        <taxon>Eukaryota</taxon>
        <taxon>Fungi</taxon>
        <taxon>Dikarya</taxon>
        <taxon>Basidiomycota</taxon>
        <taxon>Agaricomycotina</taxon>
        <taxon>Agaricomycetes</taxon>
        <taxon>Agaricomycetidae</taxon>
        <taxon>Agaricales</taxon>
        <taxon>Agaricineae</taxon>
        <taxon>Bolbitiaceae</taxon>
        <taxon>Cyclocybe</taxon>
    </lineage>
</organism>
<dbReference type="EC" id="2.4.1.80" evidence="5"/>
<dbReference type="OrthoDB" id="1483400at2759"/>
<gene>
    <name evidence="16" type="ORF">AAE3_LOCUS10237</name>
</gene>
<keyword evidence="17" id="KW-1185">Reference proteome</keyword>
<evidence type="ECO:0000256" key="3">
    <source>
        <dbReference type="ARBA" id="ARBA00004991"/>
    </source>
</evidence>
<evidence type="ECO:0000256" key="7">
    <source>
        <dbReference type="ARBA" id="ARBA00022676"/>
    </source>
</evidence>
<dbReference type="GO" id="GO:0016020">
    <property type="term" value="C:membrane"/>
    <property type="evidence" value="ECO:0007669"/>
    <property type="project" value="UniProtKB-SubCell"/>
</dbReference>
<evidence type="ECO:0000256" key="6">
    <source>
        <dbReference type="ARBA" id="ARBA00019988"/>
    </source>
</evidence>
<reference evidence="16 17" key="1">
    <citation type="submission" date="2020-01" db="EMBL/GenBank/DDBJ databases">
        <authorList>
            <person name="Gupta K D."/>
        </authorList>
    </citation>
    <scope>NUCLEOTIDE SEQUENCE [LARGE SCALE GENOMIC DNA]</scope>
</reference>
<evidence type="ECO:0000256" key="8">
    <source>
        <dbReference type="ARBA" id="ARBA00022679"/>
    </source>
</evidence>
<evidence type="ECO:0000313" key="17">
    <source>
        <dbReference type="Proteomes" id="UP000467700"/>
    </source>
</evidence>
<dbReference type="Gene3D" id="3.90.550.10">
    <property type="entry name" value="Spore Coat Polysaccharide Biosynthesis Protein SpsA, Chain A"/>
    <property type="match status" value="1"/>
</dbReference>
<name>A0A8S0WFI0_CYCAE</name>
<comment type="caution">
    <text evidence="16">The sequence shown here is derived from an EMBL/GenBank/DDBJ whole genome shotgun (WGS) entry which is preliminary data.</text>
</comment>
<evidence type="ECO:0000313" key="16">
    <source>
        <dbReference type="EMBL" id="CAA7268020.1"/>
    </source>
</evidence>
<evidence type="ECO:0000256" key="9">
    <source>
        <dbReference type="ARBA" id="ARBA00022692"/>
    </source>
</evidence>
<evidence type="ECO:0000256" key="14">
    <source>
        <dbReference type="ARBA" id="ARBA00032575"/>
    </source>
</evidence>